<dbReference type="InterPro" id="IPR036400">
    <property type="entry name" value="Cyt_B5-like_heme/steroid_sf"/>
</dbReference>
<protein>
    <recommendedName>
        <fullName evidence="3">Cytochrome b5 heme-binding domain-containing protein</fullName>
    </recommendedName>
</protein>
<dbReference type="SMART" id="SM01117">
    <property type="entry name" value="Cyt-b5"/>
    <property type="match status" value="3"/>
</dbReference>
<evidence type="ECO:0000313" key="5">
    <source>
        <dbReference type="Proteomes" id="UP000596929"/>
    </source>
</evidence>
<evidence type="ECO:0000259" key="3">
    <source>
        <dbReference type="SMART" id="SM01117"/>
    </source>
</evidence>
<comment type="caution">
    <text evidence="4">The sequence shown here is derived from an EMBL/GenBank/DDBJ whole genome shotgun (WGS) entry which is preliminary data.</text>
</comment>
<gene>
    <name evidence="4" type="ORF">H8S20_13740</name>
</gene>
<dbReference type="Pfam" id="PF00173">
    <property type="entry name" value="Cyt-b5"/>
    <property type="match status" value="3"/>
</dbReference>
<proteinExistence type="inferred from homology"/>
<sequence>MNNKEFLQEKYEEINRLKISIQDYPKESIDNILKSISNICDEINKHLEGKNNKANSEVKDDNSKADEGECEYKTGKNIDNDAKDKKKNKKSNEITNNISIDEIMLTEQELSEFNGRDGKPPYVAIDGIVYDLSKISKWKNGKHHGMLAGQILTEEYYRCHSKKLNLIKKSKVVGRLKEENRVGSVFTKAELSKYDGKNGMPVYVAVNGIVYDFTKILQWQGGMHYGLMAGQDLTAYFEGCHSDNLDILKNGTIVGTLEETRQALPEYTLEQLAGFDGTGGQLAYIAISGTVYDMTSIKQWANGIHHGLQAGKDVTEFFNTCHKDKQEILNRLKAVGTLKDS</sequence>
<reference evidence="4 5" key="1">
    <citation type="submission" date="2020-08" db="EMBL/GenBank/DDBJ databases">
        <title>Genome public.</title>
        <authorList>
            <person name="Liu C."/>
            <person name="Sun Q."/>
        </authorList>
    </citation>
    <scope>NUCLEOTIDE SEQUENCE [LARGE SCALE GENOMIC DNA]</scope>
    <source>
        <strain evidence="4 5">NSJ-6</strain>
    </source>
</reference>
<dbReference type="CDD" id="cd01901">
    <property type="entry name" value="Ntn_hydrolase"/>
    <property type="match status" value="1"/>
</dbReference>
<evidence type="ECO:0000313" key="4">
    <source>
        <dbReference type="EMBL" id="MBC5629940.1"/>
    </source>
</evidence>
<feature type="domain" description="Cytochrome b5 heme-binding" evidence="3">
    <location>
        <begin position="105"/>
        <end position="177"/>
    </location>
</feature>
<evidence type="ECO:0000256" key="2">
    <source>
        <dbReference type="SAM" id="MobiDB-lite"/>
    </source>
</evidence>
<dbReference type="Proteomes" id="UP000596929">
    <property type="component" value="Unassembled WGS sequence"/>
</dbReference>
<evidence type="ECO:0000256" key="1">
    <source>
        <dbReference type="ARBA" id="ARBA00038357"/>
    </source>
</evidence>
<accession>A0ABR7DEW0</accession>
<dbReference type="PANTHER" id="PTHR10281">
    <property type="entry name" value="MEMBRANE-ASSOCIATED PROGESTERONE RECEPTOR COMPONENT-RELATED"/>
    <property type="match status" value="1"/>
</dbReference>
<feature type="domain" description="Cytochrome b5 heme-binding" evidence="3">
    <location>
        <begin position="267"/>
        <end position="339"/>
    </location>
</feature>
<feature type="domain" description="Cytochrome b5 heme-binding" evidence="3">
    <location>
        <begin position="186"/>
        <end position="258"/>
    </location>
</feature>
<dbReference type="SUPFAM" id="SSF55856">
    <property type="entry name" value="Cytochrome b5-like heme/steroid binding domain"/>
    <property type="match status" value="3"/>
</dbReference>
<dbReference type="InterPro" id="IPR001199">
    <property type="entry name" value="Cyt_B5-like_heme/steroid-bd"/>
</dbReference>
<keyword evidence="5" id="KW-1185">Reference proteome</keyword>
<dbReference type="RefSeq" id="WP_186860479.1">
    <property type="nucleotide sequence ID" value="NZ_JACOOO010000031.1"/>
</dbReference>
<dbReference type="Gene3D" id="3.10.120.10">
    <property type="entry name" value="Cytochrome b5-like heme/steroid binding domain"/>
    <property type="match status" value="3"/>
</dbReference>
<dbReference type="EMBL" id="JACOOO010000031">
    <property type="protein sequence ID" value="MBC5629940.1"/>
    <property type="molecule type" value="Genomic_DNA"/>
</dbReference>
<organism evidence="4 5">
    <name type="scientific">Clostridium hominis</name>
    <dbReference type="NCBI Taxonomy" id="2763036"/>
    <lineage>
        <taxon>Bacteria</taxon>
        <taxon>Bacillati</taxon>
        <taxon>Bacillota</taxon>
        <taxon>Clostridia</taxon>
        <taxon>Eubacteriales</taxon>
        <taxon>Clostridiaceae</taxon>
        <taxon>Clostridium</taxon>
    </lineage>
</organism>
<dbReference type="PANTHER" id="PTHR10281:SF76">
    <property type="entry name" value="CALCUTTA CUP-RELATED"/>
    <property type="match status" value="1"/>
</dbReference>
<dbReference type="InterPro" id="IPR050577">
    <property type="entry name" value="MAPR/NEUFC/NENF-like"/>
</dbReference>
<feature type="region of interest" description="Disordered" evidence="2">
    <location>
        <begin position="53"/>
        <end position="79"/>
    </location>
</feature>
<name>A0ABR7DEW0_9CLOT</name>
<comment type="similarity">
    <text evidence="1">Belongs to the cytochrome b5 family. MAPR subfamily.</text>
</comment>